<evidence type="ECO:0008006" key="5">
    <source>
        <dbReference type="Google" id="ProtNLM"/>
    </source>
</evidence>
<reference evidence="2 4" key="3">
    <citation type="submission" date="2016-11" db="EMBL/GenBank/DDBJ databases">
        <title>Whole genomes of Flavobacteriaceae.</title>
        <authorList>
            <person name="Stine C."/>
            <person name="Li C."/>
            <person name="Tadesse D."/>
        </authorList>
    </citation>
    <scope>NUCLEOTIDE SEQUENCE [LARGE SCALE GENOMIC DNA]</scope>
    <source>
        <strain evidence="2 4">ATCC BAA-2541</strain>
    </source>
</reference>
<dbReference type="RefSeq" id="WP_070906221.1">
    <property type="nucleotide sequence ID" value="NZ_MIKE01000011.1"/>
</dbReference>
<dbReference type="OrthoDB" id="9808753at2"/>
<reference evidence="3" key="1">
    <citation type="submission" date="2016-09" db="EMBL/GenBank/DDBJ databases">
        <authorList>
            <person name="Chen S."/>
            <person name="Walker E."/>
        </authorList>
    </citation>
    <scope>NUCLEOTIDE SEQUENCE [LARGE SCALE GENOMIC DNA]</scope>
    <source>
        <strain evidence="3">MSU</strain>
    </source>
</reference>
<evidence type="ECO:0000313" key="3">
    <source>
        <dbReference type="Proteomes" id="UP000180252"/>
    </source>
</evidence>
<evidence type="ECO:0000313" key="2">
    <source>
        <dbReference type="EMBL" id="OXB22461.1"/>
    </source>
</evidence>
<dbReference type="Proteomes" id="UP000198319">
    <property type="component" value="Unassembled WGS sequence"/>
</dbReference>
<comment type="caution">
    <text evidence="1">The sequence shown here is derived from an EMBL/GenBank/DDBJ whole genome shotgun (WGS) entry which is preliminary data.</text>
</comment>
<sequence>MKYLFLPAAILVTTFGYSQNKIESSGNVGIGTLSPSTALHVNGGDISVTGANQKIGFNTIDNFTSGIGTVAHYGMSYVKDALNIPMLSSSGYFGMNFFTSGTERMRIDTNGNVGIGTTNPNAKLQINGDISSVGANQKIGFSTADNFASGNGTIAHYGMSISKNVANEPIVSHSGYFGINFFTDGLERIKIRIDGNVGIGSINPDEKLTVKGKIHAEEVRVDLRVPADYVFQKYYTGKSDLKSDYVMPTLAEVEKFTKENNHLPSVPSAQEIKEKGLQVGEMSSALLQKIEELTLYIIEQNKRIEILEAKLDKK</sequence>
<name>A0A1S1JAF7_9FLAO</name>
<organism evidence="1 3">
    <name type="scientific">Flavobacterium tructae</name>
    <dbReference type="NCBI Taxonomy" id="1114873"/>
    <lineage>
        <taxon>Bacteria</taxon>
        <taxon>Pseudomonadati</taxon>
        <taxon>Bacteroidota</taxon>
        <taxon>Flavobacteriia</taxon>
        <taxon>Flavobacteriales</taxon>
        <taxon>Flavobacteriaceae</taxon>
        <taxon>Flavobacterium</taxon>
    </lineage>
</organism>
<reference evidence="1" key="2">
    <citation type="submission" date="2016-09" db="EMBL/GenBank/DDBJ databases">
        <authorList>
            <person name="Capua I."/>
            <person name="De Benedictis P."/>
            <person name="Joannis T."/>
            <person name="Lombin L.H."/>
            <person name="Cattoli G."/>
        </authorList>
    </citation>
    <scope>NUCLEOTIDE SEQUENCE [LARGE SCALE GENOMIC DNA]</scope>
    <source>
        <strain evidence="1">MSU</strain>
    </source>
</reference>
<dbReference type="STRING" id="1278819.BHE19_03040"/>
<proteinExistence type="predicted"/>
<accession>A0A1S1JAF7</accession>
<protein>
    <recommendedName>
        <fullName evidence="5">BZIP transcription factor</fullName>
    </recommendedName>
</protein>
<keyword evidence="4" id="KW-1185">Reference proteome</keyword>
<dbReference type="Proteomes" id="UP000180252">
    <property type="component" value="Unassembled WGS sequence"/>
</dbReference>
<evidence type="ECO:0000313" key="4">
    <source>
        <dbReference type="Proteomes" id="UP000198319"/>
    </source>
</evidence>
<dbReference type="AlphaFoldDB" id="A0A1S1JAF7"/>
<gene>
    <name evidence="2" type="ORF">B0A71_03085</name>
    <name evidence="1" type="ORF">BHE19_03040</name>
</gene>
<dbReference type="EMBL" id="MUHG01000002">
    <property type="protein sequence ID" value="OXB22461.1"/>
    <property type="molecule type" value="Genomic_DNA"/>
</dbReference>
<dbReference type="EMBL" id="MIKE01000011">
    <property type="protein sequence ID" value="OHT46499.1"/>
    <property type="molecule type" value="Genomic_DNA"/>
</dbReference>
<evidence type="ECO:0000313" key="1">
    <source>
        <dbReference type="EMBL" id="OHT46499.1"/>
    </source>
</evidence>